<organism evidence="7 8">
    <name type="scientific">Variovorax rhizosphaerae</name>
    <dbReference type="NCBI Taxonomy" id="1836200"/>
    <lineage>
        <taxon>Bacteria</taxon>
        <taxon>Pseudomonadati</taxon>
        <taxon>Pseudomonadota</taxon>
        <taxon>Betaproteobacteria</taxon>
        <taxon>Burkholderiales</taxon>
        <taxon>Comamonadaceae</taxon>
        <taxon>Variovorax</taxon>
    </lineage>
</organism>
<keyword evidence="8" id="KW-1185">Reference proteome</keyword>
<keyword evidence="2" id="KW-0813">Transport</keyword>
<accession>A0ABU8WUE1</accession>
<dbReference type="Pfam" id="PF13458">
    <property type="entry name" value="Peripla_BP_6"/>
    <property type="match status" value="1"/>
</dbReference>
<name>A0ABU8WUE1_9BURK</name>
<evidence type="ECO:0000313" key="8">
    <source>
        <dbReference type="Proteomes" id="UP001385892"/>
    </source>
</evidence>
<gene>
    <name evidence="7" type="ORF">WKW82_31275</name>
</gene>
<comment type="caution">
    <text evidence="7">The sequence shown here is derived from an EMBL/GenBank/DDBJ whole genome shotgun (WGS) entry which is preliminary data.</text>
</comment>
<dbReference type="EMBL" id="JBBKZT010000020">
    <property type="protein sequence ID" value="MEJ8851155.1"/>
    <property type="molecule type" value="Genomic_DNA"/>
</dbReference>
<dbReference type="InterPro" id="IPR028082">
    <property type="entry name" value="Peripla_BP_I"/>
</dbReference>
<sequence length="396" mass="41935">MTLNFLNKARTAAAPVLLMGLCLTGLPAFAQDCEIKLGTVGPMTGGGASWGLSEKAGVEFEAAYVNANGGVQVGNRKCKVKVVAVDGLSTVAGGAAASNYFASEKVFAINGPVLSTEITGFKPVSKRNNQVNFATGFAKDVIGPDFPLAFHKIQSPPAWGPLVAKTAKERFKLKSAVVLGPNDQGGTDAGTQLAKIYNDTGVKTGTEWYQRGTTNFGPIATRIMNMNVDAVDVTTMPPGEAGILIKQLLEAGYPGVFARLGAGGDVVIKNSGGIEKVKNFYWFDHVPTENPAIKKLTADFERLMKAPVPDNALVFNAQLAAETMLKAISLAGTDQDGEKIAVELRKLTPDSRYLGKAGWRGKGQYGINQEFSFPVGFNYIQDGKVGAQVKLDIPAE</sequence>
<dbReference type="RefSeq" id="WP_340346688.1">
    <property type="nucleotide sequence ID" value="NZ_JBBKZT010000020.1"/>
</dbReference>
<dbReference type="SUPFAM" id="SSF53822">
    <property type="entry name" value="Periplasmic binding protein-like I"/>
    <property type="match status" value="1"/>
</dbReference>
<dbReference type="Gene3D" id="3.40.50.2300">
    <property type="match status" value="2"/>
</dbReference>
<evidence type="ECO:0000256" key="2">
    <source>
        <dbReference type="ARBA" id="ARBA00022448"/>
    </source>
</evidence>
<proteinExistence type="inferred from homology"/>
<dbReference type="PRINTS" id="PR00337">
    <property type="entry name" value="LEUILEVALBP"/>
</dbReference>
<dbReference type="PANTHER" id="PTHR30483">
    <property type="entry name" value="LEUCINE-SPECIFIC-BINDING PROTEIN"/>
    <property type="match status" value="1"/>
</dbReference>
<evidence type="ECO:0000256" key="4">
    <source>
        <dbReference type="ARBA" id="ARBA00022970"/>
    </source>
</evidence>
<feature type="domain" description="Leucine-binding protein" evidence="6">
    <location>
        <begin position="34"/>
        <end position="363"/>
    </location>
</feature>
<keyword evidence="4" id="KW-0029">Amino-acid transport</keyword>
<keyword evidence="3 5" id="KW-0732">Signal</keyword>
<dbReference type="InterPro" id="IPR051010">
    <property type="entry name" value="BCAA_transport"/>
</dbReference>
<dbReference type="Proteomes" id="UP001385892">
    <property type="component" value="Unassembled WGS sequence"/>
</dbReference>
<dbReference type="InterPro" id="IPR000709">
    <property type="entry name" value="Leu_Ile_Val-bd"/>
</dbReference>
<evidence type="ECO:0000256" key="1">
    <source>
        <dbReference type="ARBA" id="ARBA00010062"/>
    </source>
</evidence>
<evidence type="ECO:0000256" key="5">
    <source>
        <dbReference type="SAM" id="SignalP"/>
    </source>
</evidence>
<feature type="chain" id="PRO_5046867331" evidence="5">
    <location>
        <begin position="31"/>
        <end position="396"/>
    </location>
</feature>
<evidence type="ECO:0000313" key="7">
    <source>
        <dbReference type="EMBL" id="MEJ8851155.1"/>
    </source>
</evidence>
<reference evidence="7 8" key="1">
    <citation type="submission" date="2024-03" db="EMBL/GenBank/DDBJ databases">
        <title>Novel species of the genus Variovorax.</title>
        <authorList>
            <person name="Liu Q."/>
            <person name="Xin Y.-H."/>
        </authorList>
    </citation>
    <scope>NUCLEOTIDE SEQUENCE [LARGE SCALE GENOMIC DNA]</scope>
    <source>
        <strain evidence="7 8">KACC 18900</strain>
    </source>
</reference>
<dbReference type="PANTHER" id="PTHR30483:SF6">
    <property type="entry name" value="PERIPLASMIC BINDING PROTEIN OF ABC TRANSPORTER FOR NATURAL AMINO ACIDS"/>
    <property type="match status" value="1"/>
</dbReference>
<protein>
    <submittedName>
        <fullName evidence="7">ABC transporter substrate-binding protein</fullName>
    </submittedName>
</protein>
<evidence type="ECO:0000259" key="6">
    <source>
        <dbReference type="Pfam" id="PF13458"/>
    </source>
</evidence>
<evidence type="ECO:0000256" key="3">
    <source>
        <dbReference type="ARBA" id="ARBA00022729"/>
    </source>
</evidence>
<feature type="signal peptide" evidence="5">
    <location>
        <begin position="1"/>
        <end position="30"/>
    </location>
</feature>
<comment type="similarity">
    <text evidence="1">Belongs to the leucine-binding protein family.</text>
</comment>
<dbReference type="InterPro" id="IPR028081">
    <property type="entry name" value="Leu-bd"/>
</dbReference>